<dbReference type="PROSITE" id="PS51375">
    <property type="entry name" value="PPR"/>
    <property type="match status" value="5"/>
</dbReference>
<dbReference type="GO" id="GO:0008270">
    <property type="term" value="F:zinc ion binding"/>
    <property type="evidence" value="ECO:0007669"/>
    <property type="project" value="InterPro"/>
</dbReference>
<sequence length="880" mass="97705">MAAAAAAHLAVASRPSSLSRKNSDKTKNPGSSVFHSSQRILLCTPSSSVSLRSAQIAATSPIEERRVDLDEQTQELCQKGDLELAMKSISSLTHENSSSLGAETFCYLLQLCAELRSLSHGKKLHSIISSSGIAIDSEVGSQLVFMYVKCGELGEGRRAFDRLPSRDHPFPWSLLMSKYADIGEFDESISLFIKMWESGTKPNSHTFSCILKCLAAIGSIRLGMTVHGYLQKLDLFRRSVAVGNAIIAFYSKCSSMNVARKVFDEMPLKDIVTWNSMIHGYVSNGFAKAACEFFTEMWASGMEIDLATMVSVIPACSKMGFLAEGQALHGHSIKSGFVKEVSLNNTLVDMYSKCRNVDNATQVFDKMGEKNIVSWTTMTSGFTINGAYQKAIALFEEMEAEGVELDLHFITSALHCCACSGSLNQGKHIHDYVVRNGLESNVFVANSLMDMYAKCGNMVDARLVFDCTSIKDIISWNTLIGGYSKNSLPNEALALFAKMQQHYKPNTITMACTLRASASLSALDKGREIHAHVVRSGYQECSFVANALVDMYAKCGALLLARRLFERIAVKDIFSWTVMIAGYGMHGHGREALATFKEMRGKGIKPDGVSFIALLYSCSHSGLVDEGWRFFNMMRNEFKIDPAVEHYACMVDLLSRAGRLSKAFKFIESMPIKPDATVWGALLCGCRSHRNVELAEKVAERVFELEPENTGYYILLANIYAEAEKWEAVKKLRQRIGFSGLKKNPGCSWIEIKSQVHIFVAGGKKSNLQSKEIESFLDGARRRMKEEGYAPRLRYALIKAEDEVKEEALCGHSEKLAIAFGILNTSEGKPIRVAKNLRVCGDCHEVAKFISYMTGREIILRDSNRFHHFQQGRCSCRGYW</sequence>
<dbReference type="GO" id="GO:0009451">
    <property type="term" value="P:RNA modification"/>
    <property type="evidence" value="ECO:0007669"/>
    <property type="project" value="InterPro"/>
</dbReference>
<gene>
    <name evidence="5" type="primary">PCMP-H45</name>
    <name evidence="5" type="ORF">AXF42_Ash003030</name>
</gene>
<dbReference type="Pfam" id="PF01535">
    <property type="entry name" value="PPR"/>
    <property type="match status" value="6"/>
</dbReference>
<dbReference type="NCBIfam" id="TIGR00756">
    <property type="entry name" value="PPR"/>
    <property type="match status" value="4"/>
</dbReference>
<reference evidence="5 6" key="1">
    <citation type="journal article" date="2017" name="Nature">
        <title>The Apostasia genome and the evolution of orchids.</title>
        <authorList>
            <person name="Zhang G.Q."/>
            <person name="Liu K.W."/>
            <person name="Li Z."/>
            <person name="Lohaus R."/>
            <person name="Hsiao Y.Y."/>
            <person name="Niu S.C."/>
            <person name="Wang J.Y."/>
            <person name="Lin Y.C."/>
            <person name="Xu Q."/>
            <person name="Chen L.J."/>
            <person name="Yoshida K."/>
            <person name="Fujiwara S."/>
            <person name="Wang Z.W."/>
            <person name="Zhang Y.Q."/>
            <person name="Mitsuda N."/>
            <person name="Wang M."/>
            <person name="Liu G.H."/>
            <person name="Pecoraro L."/>
            <person name="Huang H.X."/>
            <person name="Xiao X.J."/>
            <person name="Lin M."/>
            <person name="Wu X.Y."/>
            <person name="Wu W.L."/>
            <person name="Chen Y.Y."/>
            <person name="Chang S.B."/>
            <person name="Sakamoto S."/>
            <person name="Ohme-Takagi M."/>
            <person name="Yagi M."/>
            <person name="Zeng S.J."/>
            <person name="Shen C.Y."/>
            <person name="Yeh C.M."/>
            <person name="Luo Y.B."/>
            <person name="Tsai W.C."/>
            <person name="Van de Peer Y."/>
            <person name="Liu Z.J."/>
        </authorList>
    </citation>
    <scope>NUCLEOTIDE SEQUENCE [LARGE SCALE GENOMIC DNA]</scope>
    <source>
        <strain evidence="6">cv. Shenzhen</strain>
        <tissue evidence="5">Stem</tissue>
    </source>
</reference>
<feature type="repeat" description="PPR" evidence="2">
    <location>
        <begin position="472"/>
        <end position="502"/>
    </location>
</feature>
<evidence type="ECO:0000256" key="1">
    <source>
        <dbReference type="ARBA" id="ARBA00022737"/>
    </source>
</evidence>
<feature type="repeat" description="PPR" evidence="2">
    <location>
        <begin position="572"/>
        <end position="606"/>
    </location>
</feature>
<feature type="repeat" description="PPR" evidence="2">
    <location>
        <begin position="270"/>
        <end position="304"/>
    </location>
</feature>
<evidence type="ECO:0000256" key="3">
    <source>
        <dbReference type="SAM" id="MobiDB-lite"/>
    </source>
</evidence>
<keyword evidence="5" id="KW-0378">Hydrolase</keyword>
<organism evidence="5 6">
    <name type="scientific">Apostasia shenzhenica</name>
    <dbReference type="NCBI Taxonomy" id="1088818"/>
    <lineage>
        <taxon>Eukaryota</taxon>
        <taxon>Viridiplantae</taxon>
        <taxon>Streptophyta</taxon>
        <taxon>Embryophyta</taxon>
        <taxon>Tracheophyta</taxon>
        <taxon>Spermatophyta</taxon>
        <taxon>Magnoliopsida</taxon>
        <taxon>Liliopsida</taxon>
        <taxon>Asparagales</taxon>
        <taxon>Orchidaceae</taxon>
        <taxon>Apostasioideae</taxon>
        <taxon>Apostasia</taxon>
    </lineage>
</organism>
<feature type="region of interest" description="Disordered" evidence="3">
    <location>
        <begin position="12"/>
        <end position="33"/>
    </location>
</feature>
<evidence type="ECO:0000313" key="5">
    <source>
        <dbReference type="EMBL" id="PKA51663.1"/>
    </source>
</evidence>
<dbReference type="InterPro" id="IPR046848">
    <property type="entry name" value="E_motif"/>
</dbReference>
<dbReference type="AlphaFoldDB" id="A0A2I0A7X7"/>
<dbReference type="FunFam" id="1.25.40.10:FF:000344">
    <property type="entry name" value="Pentatricopeptide repeat-containing protein"/>
    <property type="match status" value="1"/>
</dbReference>
<dbReference type="OrthoDB" id="185373at2759"/>
<accession>A0A2I0A7X7</accession>
<dbReference type="EMBL" id="KZ452013">
    <property type="protein sequence ID" value="PKA51663.1"/>
    <property type="molecule type" value="Genomic_DNA"/>
</dbReference>
<dbReference type="Pfam" id="PF13041">
    <property type="entry name" value="PPR_2"/>
    <property type="match status" value="3"/>
</dbReference>
<protein>
    <submittedName>
        <fullName evidence="5">Pentatricopeptide repeat-containing protein</fullName>
        <ecNumber evidence="5">3.6.1.-</ecNumber>
    </submittedName>
</protein>
<feature type="repeat" description="PPR" evidence="2">
    <location>
        <begin position="168"/>
        <end position="202"/>
    </location>
</feature>
<dbReference type="SUPFAM" id="SSF48452">
    <property type="entry name" value="TPR-like"/>
    <property type="match status" value="1"/>
</dbReference>
<dbReference type="GO" id="GO:0016787">
    <property type="term" value="F:hydrolase activity"/>
    <property type="evidence" value="ECO:0007669"/>
    <property type="project" value="UniProtKB-KW"/>
</dbReference>
<evidence type="ECO:0000313" key="6">
    <source>
        <dbReference type="Proteomes" id="UP000236161"/>
    </source>
</evidence>
<dbReference type="InterPro" id="IPR046960">
    <property type="entry name" value="PPR_At4g14850-like_plant"/>
</dbReference>
<evidence type="ECO:0000256" key="2">
    <source>
        <dbReference type="PROSITE-ProRule" id="PRU00708"/>
    </source>
</evidence>
<feature type="domain" description="DYW" evidence="4">
    <location>
        <begin position="788"/>
        <end position="880"/>
    </location>
</feature>
<dbReference type="Gene3D" id="1.25.40.10">
    <property type="entry name" value="Tetratricopeptide repeat domain"/>
    <property type="match status" value="4"/>
</dbReference>
<dbReference type="InterPro" id="IPR011990">
    <property type="entry name" value="TPR-like_helical_dom_sf"/>
</dbReference>
<dbReference type="FunFam" id="1.25.40.10:FF:000090">
    <property type="entry name" value="Pentatricopeptide repeat-containing protein, chloroplastic"/>
    <property type="match status" value="1"/>
</dbReference>
<dbReference type="FunFam" id="1.25.40.10:FF:000073">
    <property type="entry name" value="Pentatricopeptide repeat-containing protein chloroplastic"/>
    <property type="match status" value="1"/>
</dbReference>
<dbReference type="Proteomes" id="UP000236161">
    <property type="component" value="Unassembled WGS sequence"/>
</dbReference>
<dbReference type="EC" id="3.6.1.-" evidence="5"/>
<dbReference type="GO" id="GO:0003729">
    <property type="term" value="F:mRNA binding"/>
    <property type="evidence" value="ECO:0007669"/>
    <property type="project" value="UniProtKB-ARBA"/>
</dbReference>
<dbReference type="Pfam" id="PF14432">
    <property type="entry name" value="DYW_deaminase"/>
    <property type="match status" value="1"/>
</dbReference>
<name>A0A2I0A7X7_9ASPA</name>
<dbReference type="FunFam" id="1.25.40.10:FF:000436">
    <property type="entry name" value="Pentatricopeptide repeat-containing protein At5g39350 family"/>
    <property type="match status" value="1"/>
</dbReference>
<proteinExistence type="predicted"/>
<feature type="repeat" description="PPR" evidence="2">
    <location>
        <begin position="371"/>
        <end position="405"/>
    </location>
</feature>
<keyword evidence="1" id="KW-0677">Repeat</keyword>
<keyword evidence="6" id="KW-1185">Reference proteome</keyword>
<dbReference type="InterPro" id="IPR002885">
    <property type="entry name" value="PPR_rpt"/>
</dbReference>
<dbReference type="PANTHER" id="PTHR47926:SF362">
    <property type="entry name" value="DYW DOMAIN-CONTAINING PROTEIN"/>
    <property type="match status" value="1"/>
</dbReference>
<dbReference type="Pfam" id="PF20431">
    <property type="entry name" value="E_motif"/>
    <property type="match status" value="1"/>
</dbReference>
<dbReference type="PANTHER" id="PTHR47926">
    <property type="entry name" value="PENTATRICOPEPTIDE REPEAT-CONTAINING PROTEIN"/>
    <property type="match status" value="1"/>
</dbReference>
<evidence type="ECO:0000259" key="4">
    <source>
        <dbReference type="Pfam" id="PF14432"/>
    </source>
</evidence>
<dbReference type="InterPro" id="IPR032867">
    <property type="entry name" value="DYW_dom"/>
</dbReference>